<dbReference type="InterPro" id="IPR038718">
    <property type="entry name" value="SNF2-like_sf"/>
</dbReference>
<dbReference type="SMART" id="SM00490">
    <property type="entry name" value="HELICc"/>
    <property type="match status" value="1"/>
</dbReference>
<evidence type="ECO:0000256" key="1">
    <source>
        <dbReference type="ARBA" id="ARBA00022801"/>
    </source>
</evidence>
<dbReference type="Gene3D" id="3.40.50.10810">
    <property type="entry name" value="Tandem AAA-ATPase domain"/>
    <property type="match status" value="2"/>
</dbReference>
<dbReference type="Gene3D" id="3.40.50.300">
    <property type="entry name" value="P-loop containing nucleotide triphosphate hydrolases"/>
    <property type="match status" value="1"/>
</dbReference>
<dbReference type="PROSITE" id="PS51192">
    <property type="entry name" value="HELICASE_ATP_BIND_1"/>
    <property type="match status" value="1"/>
</dbReference>
<comment type="caution">
    <text evidence="4">The sequence shown here is derived from an EMBL/GenBank/DDBJ whole genome shotgun (WGS) entry which is preliminary data.</text>
</comment>
<reference evidence="4" key="1">
    <citation type="submission" date="2022-02" db="EMBL/GenBank/DDBJ databases">
        <authorList>
            <person name="Henning P.M."/>
            <person name="McCubbin A.G."/>
            <person name="Shore J.S."/>
        </authorList>
    </citation>
    <scope>NUCLEOTIDE SEQUENCE</scope>
    <source>
        <strain evidence="4">F60SS</strain>
        <tissue evidence="4">Leaves</tissue>
    </source>
</reference>
<dbReference type="InterPro" id="IPR027417">
    <property type="entry name" value="P-loop_NTPase"/>
</dbReference>
<dbReference type="PROSITE" id="PS51194">
    <property type="entry name" value="HELICASE_CTER"/>
    <property type="match status" value="1"/>
</dbReference>
<dbReference type="Proteomes" id="UP001141552">
    <property type="component" value="Unassembled WGS sequence"/>
</dbReference>
<feature type="domain" description="Helicase C-terminal" evidence="3">
    <location>
        <begin position="189"/>
        <end position="346"/>
    </location>
</feature>
<protein>
    <recommendedName>
        <fullName evidence="6">Helicase ATP-binding domain-containing protein</fullName>
    </recommendedName>
</protein>
<dbReference type="PANTHER" id="PTHR45629:SF7">
    <property type="entry name" value="DNA EXCISION REPAIR PROTEIN ERCC-6-RELATED"/>
    <property type="match status" value="1"/>
</dbReference>
<dbReference type="Pfam" id="PF00176">
    <property type="entry name" value="SNF2-rel_dom"/>
    <property type="match status" value="1"/>
</dbReference>
<keyword evidence="5" id="KW-1185">Reference proteome</keyword>
<proteinExistence type="predicted"/>
<dbReference type="InterPro" id="IPR050496">
    <property type="entry name" value="SNF2_RAD54_helicase_repair"/>
</dbReference>
<dbReference type="GO" id="GO:0015616">
    <property type="term" value="F:DNA translocase activity"/>
    <property type="evidence" value="ECO:0007669"/>
    <property type="project" value="TreeGrafter"/>
</dbReference>
<dbReference type="AlphaFoldDB" id="A0A9Q0J5Y5"/>
<dbReference type="SUPFAM" id="SSF52540">
    <property type="entry name" value="P-loop containing nucleoside triphosphate hydrolases"/>
    <property type="match status" value="2"/>
</dbReference>
<dbReference type="EMBL" id="JAKUCV010005848">
    <property type="protein sequence ID" value="KAJ4829619.1"/>
    <property type="molecule type" value="Genomic_DNA"/>
</dbReference>
<dbReference type="InterPro" id="IPR001650">
    <property type="entry name" value="Helicase_C-like"/>
</dbReference>
<evidence type="ECO:0000313" key="5">
    <source>
        <dbReference type="Proteomes" id="UP001141552"/>
    </source>
</evidence>
<evidence type="ECO:0000259" key="2">
    <source>
        <dbReference type="PROSITE" id="PS51192"/>
    </source>
</evidence>
<dbReference type="Pfam" id="PF00271">
    <property type="entry name" value="Helicase_C"/>
    <property type="match status" value="1"/>
</dbReference>
<dbReference type="GO" id="GO:0005524">
    <property type="term" value="F:ATP binding"/>
    <property type="evidence" value="ECO:0007669"/>
    <property type="project" value="InterPro"/>
</dbReference>
<dbReference type="InterPro" id="IPR000330">
    <property type="entry name" value="SNF2_N"/>
</dbReference>
<name>A0A9Q0J5Y5_9ROSI</name>
<feature type="domain" description="Helicase ATP-binding" evidence="2">
    <location>
        <begin position="51"/>
        <end position="196"/>
    </location>
</feature>
<dbReference type="CDD" id="cd18793">
    <property type="entry name" value="SF2_C_SNF"/>
    <property type="match status" value="1"/>
</dbReference>
<dbReference type="InterPro" id="IPR049730">
    <property type="entry name" value="SNF2/RAD54-like_C"/>
</dbReference>
<evidence type="ECO:0008006" key="6">
    <source>
        <dbReference type="Google" id="ProtNLM"/>
    </source>
</evidence>
<dbReference type="SMART" id="SM00487">
    <property type="entry name" value="DEXDc"/>
    <property type="match status" value="1"/>
</dbReference>
<evidence type="ECO:0000313" key="4">
    <source>
        <dbReference type="EMBL" id="KAJ4829619.1"/>
    </source>
</evidence>
<organism evidence="4 5">
    <name type="scientific">Turnera subulata</name>
    <dbReference type="NCBI Taxonomy" id="218843"/>
    <lineage>
        <taxon>Eukaryota</taxon>
        <taxon>Viridiplantae</taxon>
        <taxon>Streptophyta</taxon>
        <taxon>Embryophyta</taxon>
        <taxon>Tracheophyta</taxon>
        <taxon>Spermatophyta</taxon>
        <taxon>Magnoliopsida</taxon>
        <taxon>eudicotyledons</taxon>
        <taxon>Gunneridae</taxon>
        <taxon>Pentapetalae</taxon>
        <taxon>rosids</taxon>
        <taxon>fabids</taxon>
        <taxon>Malpighiales</taxon>
        <taxon>Passifloraceae</taxon>
        <taxon>Turnera</taxon>
    </lineage>
</organism>
<sequence length="416" mass="47547">MVIQNRSSLSPPAMLTIAPIILDGPTKTYKLPIEISILLKEHQRRGISLLWNLHREGQGGVIGDETGTGKTRFICAYIFGLLHLKLIRRSLLVVPVTLVSFWKEEFSKVALTEETNDGVVITTYDTVAIDQDCQLLSMRTWDYLFIDEGHLATNDTTMRGKGLRNIPSQHRIAITATPLQKNVEELFAKIEPYLLRRKKDVVCPELSKKLDLIVWLKLTKCQQQQYKACCKQVRGSKNSLRFAALKMFQKDDGPEIFLLSSKVGSLGLTLTQADRVIVVDPDWNASTDDQSVDRAHRIGQEKQVITYRLITCGTVEETIYRKQIFKSGLLRIATGQEKPMTFFSQEDLEELFHLPSDEKWFSSSRTQKILSYEHEDDDGILKEQMKSFQKHMKRFQKHLNSFGELDCLVGLSRHSS</sequence>
<keyword evidence="1" id="KW-0378">Hydrolase</keyword>
<dbReference type="PANTHER" id="PTHR45629">
    <property type="entry name" value="SNF2/RAD54 FAMILY MEMBER"/>
    <property type="match status" value="1"/>
</dbReference>
<evidence type="ECO:0000259" key="3">
    <source>
        <dbReference type="PROSITE" id="PS51194"/>
    </source>
</evidence>
<dbReference type="GO" id="GO:0016787">
    <property type="term" value="F:hydrolase activity"/>
    <property type="evidence" value="ECO:0007669"/>
    <property type="project" value="UniProtKB-KW"/>
</dbReference>
<dbReference type="OrthoDB" id="1732363at2759"/>
<reference evidence="4" key="2">
    <citation type="journal article" date="2023" name="Plants (Basel)">
        <title>Annotation of the Turnera subulata (Passifloraceae) Draft Genome Reveals the S-Locus Evolved after the Divergence of Turneroideae from Passifloroideae in a Stepwise Manner.</title>
        <authorList>
            <person name="Henning P.M."/>
            <person name="Roalson E.H."/>
            <person name="Mir W."/>
            <person name="McCubbin A.G."/>
            <person name="Shore J.S."/>
        </authorList>
    </citation>
    <scope>NUCLEOTIDE SEQUENCE</scope>
    <source>
        <strain evidence="4">F60SS</strain>
    </source>
</reference>
<gene>
    <name evidence="4" type="ORF">Tsubulata_032061</name>
</gene>
<dbReference type="InterPro" id="IPR014001">
    <property type="entry name" value="Helicase_ATP-bd"/>
</dbReference>
<accession>A0A9Q0J5Y5</accession>